<feature type="compositionally biased region" description="Basic and acidic residues" evidence="2">
    <location>
        <begin position="30"/>
        <end position="41"/>
    </location>
</feature>
<name>A0A929B6S7_9PSEU</name>
<evidence type="ECO:0008006" key="6">
    <source>
        <dbReference type="Google" id="ProtNLM"/>
    </source>
</evidence>
<dbReference type="RefSeq" id="WP_193927712.1">
    <property type="nucleotide sequence ID" value="NZ_JADEYC010000011.1"/>
</dbReference>
<feature type="compositionally biased region" description="Pro residues" evidence="2">
    <location>
        <begin position="199"/>
        <end position="208"/>
    </location>
</feature>
<accession>A0A929B6S7</accession>
<dbReference type="Proteomes" id="UP000598360">
    <property type="component" value="Unassembled WGS sequence"/>
</dbReference>
<dbReference type="AlphaFoldDB" id="A0A929B6S7"/>
<feature type="region of interest" description="Disordered" evidence="2">
    <location>
        <begin position="191"/>
        <end position="262"/>
    </location>
</feature>
<evidence type="ECO:0000256" key="2">
    <source>
        <dbReference type="SAM" id="MobiDB-lite"/>
    </source>
</evidence>
<evidence type="ECO:0000256" key="3">
    <source>
        <dbReference type="SAM" id="Phobius"/>
    </source>
</evidence>
<feature type="region of interest" description="Disordered" evidence="2">
    <location>
        <begin position="1"/>
        <end position="92"/>
    </location>
</feature>
<evidence type="ECO:0000313" key="5">
    <source>
        <dbReference type="Proteomes" id="UP000598360"/>
    </source>
</evidence>
<evidence type="ECO:0000313" key="4">
    <source>
        <dbReference type="EMBL" id="MBE9374267.1"/>
    </source>
</evidence>
<sequence>MTAPARTKSGSRAGSTDRAKNATGTQQKKAAPERKGADKRATTPRGRSAAADRAYARRDDRRDRSLREPPARRTAAPAKRPSGAKQKTKLQERVSSARLPQVVVVMAVLAIGLAATLWLAIAAVSNSYQLQQGEQTINTLNERREELMRDVSTMNSTPALERRVTQELGMVPGPAPAHLVVQPGGEVEVVGEPEEAQAPAPPPAPPAENPAEPGGQHPQAGNAPGTADRPGTPGDDAGSPEHAGSSDDPARQASADRGQAAR</sequence>
<keyword evidence="3" id="KW-0812">Transmembrane</keyword>
<feature type="coiled-coil region" evidence="1">
    <location>
        <begin position="130"/>
        <end position="157"/>
    </location>
</feature>
<keyword evidence="1" id="KW-0175">Coiled coil</keyword>
<keyword evidence="3" id="KW-1133">Transmembrane helix</keyword>
<evidence type="ECO:0000256" key="1">
    <source>
        <dbReference type="SAM" id="Coils"/>
    </source>
</evidence>
<feature type="transmembrane region" description="Helical" evidence="3">
    <location>
        <begin position="99"/>
        <end position="121"/>
    </location>
</feature>
<keyword evidence="3" id="KW-0472">Membrane</keyword>
<gene>
    <name evidence="4" type="ORF">IQ251_07380</name>
</gene>
<organism evidence="4 5">
    <name type="scientific">Saccharopolyspora montiporae</name>
    <dbReference type="NCBI Taxonomy" id="2781240"/>
    <lineage>
        <taxon>Bacteria</taxon>
        <taxon>Bacillati</taxon>
        <taxon>Actinomycetota</taxon>
        <taxon>Actinomycetes</taxon>
        <taxon>Pseudonocardiales</taxon>
        <taxon>Pseudonocardiaceae</taxon>
        <taxon>Saccharopolyspora</taxon>
    </lineage>
</organism>
<feature type="compositionally biased region" description="Low complexity" evidence="2">
    <location>
        <begin position="72"/>
        <end position="81"/>
    </location>
</feature>
<keyword evidence="5" id="KW-1185">Reference proteome</keyword>
<dbReference type="EMBL" id="JADEYC010000011">
    <property type="protein sequence ID" value="MBE9374267.1"/>
    <property type="molecule type" value="Genomic_DNA"/>
</dbReference>
<proteinExistence type="predicted"/>
<protein>
    <recommendedName>
        <fullName evidence="6">Cell division protein FtsL</fullName>
    </recommendedName>
</protein>
<feature type="compositionally biased region" description="Basic and acidic residues" evidence="2">
    <location>
        <begin position="54"/>
        <end position="71"/>
    </location>
</feature>
<comment type="caution">
    <text evidence="4">The sequence shown here is derived from an EMBL/GenBank/DDBJ whole genome shotgun (WGS) entry which is preliminary data.</text>
</comment>
<reference evidence="4" key="1">
    <citation type="submission" date="2020-10" db="EMBL/GenBank/DDBJ databases">
        <title>Diversity and distribution of actinomycetes associated with coral in the coast of Hainan.</title>
        <authorList>
            <person name="Li F."/>
        </authorList>
    </citation>
    <scope>NUCLEOTIDE SEQUENCE</scope>
    <source>
        <strain evidence="4">HNM0983</strain>
    </source>
</reference>